<proteinExistence type="predicted"/>
<reference evidence="2" key="1">
    <citation type="journal article" date="2023" name="Nat. Plants">
        <title>Single-cell RNA sequencing provides a high-resolution roadmap for understanding the multicellular compartmentation of specialized metabolism.</title>
        <authorList>
            <person name="Sun S."/>
            <person name="Shen X."/>
            <person name="Li Y."/>
            <person name="Li Y."/>
            <person name="Wang S."/>
            <person name="Li R."/>
            <person name="Zhang H."/>
            <person name="Shen G."/>
            <person name="Guo B."/>
            <person name="Wei J."/>
            <person name="Xu J."/>
            <person name="St-Pierre B."/>
            <person name="Chen S."/>
            <person name="Sun C."/>
        </authorList>
    </citation>
    <scope>NUCLEOTIDE SEQUENCE [LARGE SCALE GENOMIC DNA]</scope>
</reference>
<evidence type="ECO:0000313" key="1">
    <source>
        <dbReference type="EMBL" id="KAI5677483.1"/>
    </source>
</evidence>
<gene>
    <name evidence="1" type="ORF">M9H77_08433</name>
</gene>
<keyword evidence="2" id="KW-1185">Reference proteome</keyword>
<organism evidence="1 2">
    <name type="scientific">Catharanthus roseus</name>
    <name type="common">Madagascar periwinkle</name>
    <name type="synonym">Vinca rosea</name>
    <dbReference type="NCBI Taxonomy" id="4058"/>
    <lineage>
        <taxon>Eukaryota</taxon>
        <taxon>Viridiplantae</taxon>
        <taxon>Streptophyta</taxon>
        <taxon>Embryophyta</taxon>
        <taxon>Tracheophyta</taxon>
        <taxon>Spermatophyta</taxon>
        <taxon>Magnoliopsida</taxon>
        <taxon>eudicotyledons</taxon>
        <taxon>Gunneridae</taxon>
        <taxon>Pentapetalae</taxon>
        <taxon>asterids</taxon>
        <taxon>lamiids</taxon>
        <taxon>Gentianales</taxon>
        <taxon>Apocynaceae</taxon>
        <taxon>Rauvolfioideae</taxon>
        <taxon>Vinceae</taxon>
        <taxon>Catharanthinae</taxon>
        <taxon>Catharanthus</taxon>
    </lineage>
</organism>
<protein>
    <submittedName>
        <fullName evidence="1">Uncharacterized protein</fullName>
    </submittedName>
</protein>
<dbReference type="EMBL" id="CM044702">
    <property type="protein sequence ID" value="KAI5677483.1"/>
    <property type="molecule type" value="Genomic_DNA"/>
</dbReference>
<sequence length="146" mass="17327">MDHFKDFVQEILILSGIGELGKRNSYESEQIFDYYLVFEFKNIQPATYVTWGYKRGGANKPRTKPRVDDEEEEVQVKRQGCKLTEEQLIHTEQFRKSHIPPRNILRFFREQKGVLCRKKIYNAIRKIKRNKMQGQNTVEEVLCLSA</sequence>
<evidence type="ECO:0000313" key="2">
    <source>
        <dbReference type="Proteomes" id="UP001060085"/>
    </source>
</evidence>
<comment type="caution">
    <text evidence="1">The sequence shown here is derived from an EMBL/GenBank/DDBJ whole genome shotgun (WGS) entry which is preliminary data.</text>
</comment>
<dbReference type="Proteomes" id="UP001060085">
    <property type="component" value="Linkage Group LG02"/>
</dbReference>
<name>A0ACC0BXS2_CATRO</name>
<accession>A0ACC0BXS2</accession>